<comment type="similarity">
    <text evidence="2">Belongs to the nitroreductase family.</text>
</comment>
<name>A0A644WIR0_9ZZZZ</name>
<keyword evidence="4" id="KW-0288">FMN</keyword>
<dbReference type="Gene3D" id="3.30.70.20">
    <property type="match status" value="1"/>
</dbReference>
<comment type="cofactor">
    <cofactor evidence="1">
        <name>FMN</name>
        <dbReference type="ChEBI" id="CHEBI:58210"/>
    </cofactor>
</comment>
<dbReference type="PROSITE" id="PS00198">
    <property type="entry name" value="4FE4S_FER_1"/>
    <property type="match status" value="1"/>
</dbReference>
<proteinExistence type="inferred from homology"/>
<dbReference type="InterPro" id="IPR017896">
    <property type="entry name" value="4Fe4S_Fe-S-bd"/>
</dbReference>
<evidence type="ECO:0000256" key="2">
    <source>
        <dbReference type="ARBA" id="ARBA00007118"/>
    </source>
</evidence>
<protein>
    <recommendedName>
        <fullName evidence="6">4Fe-4S ferredoxin-type domain-containing protein</fullName>
    </recommendedName>
</protein>
<gene>
    <name evidence="7" type="ORF">SDC9_49654</name>
</gene>
<dbReference type="SUPFAM" id="SSF55469">
    <property type="entry name" value="FMN-dependent nitroreductase-like"/>
    <property type="match status" value="1"/>
</dbReference>
<evidence type="ECO:0000313" key="7">
    <source>
        <dbReference type="EMBL" id="MPM03388.1"/>
    </source>
</evidence>
<dbReference type="PROSITE" id="PS51379">
    <property type="entry name" value="4FE4S_FER_2"/>
    <property type="match status" value="1"/>
</dbReference>
<accession>A0A644WIR0</accession>
<sequence>MLKIENGKAAELHGRSVFNCIACGHCMAICPEGAITISGRTMSPGDVFDIPKEAPDTTYEQLMTLYERRRSVRKFNQKAVEPEMIEKILAAARTAPMGLPPSDVHVLILNGCEKVTAFTKDFAQYLKSLKFMVSGWFLAMMRPFWGKANDEMFRSFIRPLFDNYIGEMEKGNNYITYDAPLAMYFYGSPYSDPADPIVAATYAMHAGEALGLGTCMLGAIHPFIQRGKKAEKFREAHGIKYKSQEGLFVIFGYHDLKYKKGIMRTFADEHYA</sequence>
<organism evidence="7">
    <name type="scientific">bioreactor metagenome</name>
    <dbReference type="NCBI Taxonomy" id="1076179"/>
    <lineage>
        <taxon>unclassified sequences</taxon>
        <taxon>metagenomes</taxon>
        <taxon>ecological metagenomes</taxon>
    </lineage>
</organism>
<dbReference type="GO" id="GO:0016491">
    <property type="term" value="F:oxidoreductase activity"/>
    <property type="evidence" value="ECO:0007669"/>
    <property type="project" value="UniProtKB-KW"/>
</dbReference>
<keyword evidence="3" id="KW-0285">Flavoprotein</keyword>
<evidence type="ECO:0000256" key="3">
    <source>
        <dbReference type="ARBA" id="ARBA00022630"/>
    </source>
</evidence>
<evidence type="ECO:0000259" key="6">
    <source>
        <dbReference type="PROSITE" id="PS51379"/>
    </source>
</evidence>
<dbReference type="InterPro" id="IPR029479">
    <property type="entry name" value="Nitroreductase"/>
</dbReference>
<dbReference type="EMBL" id="VSSQ01000948">
    <property type="protein sequence ID" value="MPM03388.1"/>
    <property type="molecule type" value="Genomic_DNA"/>
</dbReference>
<evidence type="ECO:0000256" key="1">
    <source>
        <dbReference type="ARBA" id="ARBA00001917"/>
    </source>
</evidence>
<dbReference type="AlphaFoldDB" id="A0A644WIR0"/>
<dbReference type="SUPFAM" id="SSF54862">
    <property type="entry name" value="4Fe-4S ferredoxins"/>
    <property type="match status" value="1"/>
</dbReference>
<dbReference type="PANTHER" id="PTHR43673">
    <property type="entry name" value="NAD(P)H NITROREDUCTASE YDGI-RELATED"/>
    <property type="match status" value="1"/>
</dbReference>
<evidence type="ECO:0000256" key="5">
    <source>
        <dbReference type="ARBA" id="ARBA00023002"/>
    </source>
</evidence>
<evidence type="ECO:0000256" key="4">
    <source>
        <dbReference type="ARBA" id="ARBA00022643"/>
    </source>
</evidence>
<dbReference type="InterPro" id="IPR017900">
    <property type="entry name" value="4Fe4S_Fe_S_CS"/>
</dbReference>
<dbReference type="Pfam" id="PF00881">
    <property type="entry name" value="Nitroreductase"/>
    <property type="match status" value="1"/>
</dbReference>
<reference evidence="7" key="1">
    <citation type="submission" date="2019-08" db="EMBL/GenBank/DDBJ databases">
        <authorList>
            <person name="Kucharzyk K."/>
            <person name="Murdoch R.W."/>
            <person name="Higgins S."/>
            <person name="Loffler F."/>
        </authorList>
    </citation>
    <scope>NUCLEOTIDE SEQUENCE</scope>
</reference>
<comment type="caution">
    <text evidence="7">The sequence shown here is derived from an EMBL/GenBank/DDBJ whole genome shotgun (WGS) entry which is preliminary data.</text>
</comment>
<dbReference type="Gene3D" id="3.40.109.10">
    <property type="entry name" value="NADH Oxidase"/>
    <property type="match status" value="1"/>
</dbReference>
<keyword evidence="5" id="KW-0560">Oxidoreductase</keyword>
<dbReference type="InterPro" id="IPR000415">
    <property type="entry name" value="Nitroreductase-like"/>
</dbReference>
<dbReference type="PANTHER" id="PTHR43673:SF2">
    <property type="entry name" value="NITROREDUCTASE"/>
    <property type="match status" value="1"/>
</dbReference>
<feature type="domain" description="4Fe-4S ferredoxin-type" evidence="6">
    <location>
        <begin position="8"/>
        <end position="40"/>
    </location>
</feature>